<keyword evidence="2" id="KW-0813">Transport</keyword>
<comment type="caution">
    <text evidence="7">The sequence shown here is derived from an EMBL/GenBank/DDBJ whole genome shotgun (WGS) entry which is preliminary data.</text>
</comment>
<comment type="subcellular location">
    <subcellularLocation>
        <location evidence="1">Membrane</location>
        <topology evidence="1">Multi-pass membrane protein</topology>
    </subcellularLocation>
</comment>
<keyword evidence="5 6" id="KW-0472">Membrane</keyword>
<feature type="transmembrane region" description="Helical" evidence="6">
    <location>
        <begin position="150"/>
        <end position="173"/>
    </location>
</feature>
<dbReference type="EMBL" id="JACSQP010000001">
    <property type="protein sequence ID" value="MBD7956319.1"/>
    <property type="molecule type" value="Genomic_DNA"/>
</dbReference>
<evidence type="ECO:0000256" key="6">
    <source>
        <dbReference type="SAM" id="Phobius"/>
    </source>
</evidence>
<keyword evidence="3 6" id="KW-0812">Transmembrane</keyword>
<feature type="transmembrane region" description="Helical" evidence="6">
    <location>
        <begin position="434"/>
        <end position="457"/>
    </location>
</feature>
<proteinExistence type="predicted"/>
<dbReference type="PRINTS" id="PR00176">
    <property type="entry name" value="NANEUSMPORT"/>
</dbReference>
<dbReference type="RefSeq" id="WP_191717335.1">
    <property type="nucleotide sequence ID" value="NZ_JACSQP010000001.1"/>
</dbReference>
<evidence type="ECO:0000313" key="7">
    <source>
        <dbReference type="EMBL" id="MBD7956319.1"/>
    </source>
</evidence>
<keyword evidence="4 6" id="KW-1133">Transmembrane helix</keyword>
<dbReference type="SUPFAM" id="SSF161070">
    <property type="entry name" value="SNF-like"/>
    <property type="match status" value="1"/>
</dbReference>
<dbReference type="CDD" id="cd10334">
    <property type="entry name" value="SLC6sbd_u1"/>
    <property type="match status" value="1"/>
</dbReference>
<dbReference type="Pfam" id="PF00209">
    <property type="entry name" value="SNF"/>
    <property type="match status" value="2"/>
</dbReference>
<feature type="transmembrane region" description="Helical" evidence="6">
    <location>
        <begin position="185"/>
        <end position="206"/>
    </location>
</feature>
<evidence type="ECO:0000256" key="4">
    <source>
        <dbReference type="ARBA" id="ARBA00022989"/>
    </source>
</evidence>
<feature type="transmembrane region" description="Helical" evidence="6">
    <location>
        <begin position="262"/>
        <end position="287"/>
    </location>
</feature>
<feature type="transmembrane region" description="Helical" evidence="6">
    <location>
        <begin position="469"/>
        <end position="491"/>
    </location>
</feature>
<evidence type="ECO:0000256" key="2">
    <source>
        <dbReference type="ARBA" id="ARBA00022448"/>
    </source>
</evidence>
<protein>
    <submittedName>
        <fullName evidence="7">Sodium-dependent transporter</fullName>
    </submittedName>
</protein>
<keyword evidence="8" id="KW-1185">Reference proteome</keyword>
<organism evidence="7 8">
    <name type="scientific">Microbacterium pullorum</name>
    <dbReference type="NCBI Taxonomy" id="2762236"/>
    <lineage>
        <taxon>Bacteria</taxon>
        <taxon>Bacillati</taxon>
        <taxon>Actinomycetota</taxon>
        <taxon>Actinomycetes</taxon>
        <taxon>Micrococcales</taxon>
        <taxon>Microbacteriaceae</taxon>
        <taxon>Microbacterium</taxon>
    </lineage>
</organism>
<feature type="transmembrane region" description="Helical" evidence="6">
    <location>
        <begin position="12"/>
        <end position="33"/>
    </location>
</feature>
<dbReference type="InterPro" id="IPR037272">
    <property type="entry name" value="SNS_sf"/>
</dbReference>
<evidence type="ECO:0000256" key="1">
    <source>
        <dbReference type="ARBA" id="ARBA00004141"/>
    </source>
</evidence>
<feature type="transmembrane region" description="Helical" evidence="6">
    <location>
        <begin position="322"/>
        <end position="343"/>
    </location>
</feature>
<sequence length="532" mass="57139">MTATPPAQRETWSGRSAFIIAAVSSAVGLGNIWRFPGVAYENGGGAFLLPYLIAFLTAGLPILFLDYAIGHRYRASAPLAFRRIHRRFEPLGWWQVGLCYVICIYYAVVIAWAVAYAVYAVTLAWGEDAVGFFLSAHLRRPATVGFTLDFAPAVLIPLVLVWLTAVVALAFGIRRGIDRVNRVTLPLLAVSFTGIVVYALFLPGAVDGLNAFFTPSWAALADPAVWIAAYGHIFFSFSIAFGIMLTYSSYLRRKSDLTGSGLVVAFSNTSFELLAGIGVFATLGFLASAQGSTIAELENIQGVGLAFMTYPTLLSQMPGGQIVGVLFFVSLVLAGFSSLLSILQVQSAALQDKTGWSTRRAGVTLGIATAVPSILLFATTSGLYTLDVVDAFVNNIGVVLSAILTLLLVVIVGRRAPELARHLNAVSSFRVGPIWRVMVTVVTPIILTVILVTGAYGYIADGYADLPGWFLAIAGWGLLGVLAVVSGLLSLGTYRRPDALTIEPDDTEQLAREVQADKQRALRERSERRAGR</sequence>
<dbReference type="NCBIfam" id="NF037979">
    <property type="entry name" value="Na_transp"/>
    <property type="match status" value="1"/>
</dbReference>
<accession>A0ABR8RYK0</accession>
<evidence type="ECO:0000256" key="5">
    <source>
        <dbReference type="ARBA" id="ARBA00023136"/>
    </source>
</evidence>
<evidence type="ECO:0000313" key="8">
    <source>
        <dbReference type="Proteomes" id="UP000648352"/>
    </source>
</evidence>
<dbReference type="Proteomes" id="UP000648352">
    <property type="component" value="Unassembled WGS sequence"/>
</dbReference>
<name>A0ABR8RYK0_9MICO</name>
<dbReference type="PROSITE" id="PS50267">
    <property type="entry name" value="NA_NEUROTRAN_SYMP_3"/>
    <property type="match status" value="1"/>
</dbReference>
<feature type="transmembrane region" description="Helical" evidence="6">
    <location>
        <begin position="91"/>
        <end position="119"/>
    </location>
</feature>
<gene>
    <name evidence="7" type="ORF">H9651_01550</name>
</gene>
<dbReference type="PANTHER" id="PTHR42948">
    <property type="entry name" value="TRANSPORTER"/>
    <property type="match status" value="1"/>
</dbReference>
<evidence type="ECO:0000256" key="3">
    <source>
        <dbReference type="ARBA" id="ARBA00022692"/>
    </source>
</evidence>
<dbReference type="PANTHER" id="PTHR42948:SF1">
    <property type="entry name" value="TRANSPORTER"/>
    <property type="match status" value="1"/>
</dbReference>
<reference evidence="7 8" key="1">
    <citation type="submission" date="2020-08" db="EMBL/GenBank/DDBJ databases">
        <title>A Genomic Blueprint of the Chicken Gut Microbiome.</title>
        <authorList>
            <person name="Gilroy R."/>
            <person name="Ravi A."/>
            <person name="Getino M."/>
            <person name="Pursley I."/>
            <person name="Horton D.L."/>
            <person name="Alikhan N.-F."/>
            <person name="Baker D."/>
            <person name="Gharbi K."/>
            <person name="Hall N."/>
            <person name="Watson M."/>
            <person name="Adriaenssens E.M."/>
            <person name="Foster-Nyarko E."/>
            <person name="Jarju S."/>
            <person name="Secka A."/>
            <person name="Antonio M."/>
            <person name="Oren A."/>
            <person name="Chaudhuri R."/>
            <person name="La Ragione R.M."/>
            <person name="Hildebrand F."/>
            <person name="Pallen M.J."/>
        </authorList>
    </citation>
    <scope>NUCLEOTIDE SEQUENCE [LARGE SCALE GENOMIC DNA]</scope>
    <source>
        <strain evidence="7 8">Sa4CUA7</strain>
    </source>
</reference>
<feature type="transmembrane region" description="Helical" evidence="6">
    <location>
        <begin position="392"/>
        <end position="413"/>
    </location>
</feature>
<dbReference type="InterPro" id="IPR000175">
    <property type="entry name" value="Na/ntran_symport"/>
</dbReference>
<feature type="transmembrane region" description="Helical" evidence="6">
    <location>
        <begin position="226"/>
        <end position="250"/>
    </location>
</feature>
<feature type="transmembrane region" description="Helical" evidence="6">
    <location>
        <begin position="363"/>
        <end position="386"/>
    </location>
</feature>
<feature type="transmembrane region" description="Helical" evidence="6">
    <location>
        <begin position="45"/>
        <end position="70"/>
    </location>
</feature>